<name>A0AA42I7L0_9GAMM</name>
<evidence type="ECO:0000313" key="2">
    <source>
        <dbReference type="EMBL" id="MDH0563776.1"/>
    </source>
</evidence>
<sequence>MATIIDALIMTLGLDDSDYHKTSQKVKKENQSFTEEQKKQLDKIEKQAKQALSAISNVQKGILGLFTAVAGATGVGQFLTQVNQAEAALGRLSSHTGQSTEELHKWSNMAAIVGGSAEDMQAGVSNLQQQLTDLKYKGEMGSTVTFLAQMGVAVANTNGEMRKQSDIMLDLADRAKNIKKEDFYNLASNSGMTDSQIDLIMKGRTELEKMMIAQEENALVTKEQAEEARKLQAEWEMMKQSMFSAGVRILHDLMPIIQLIAEGLRELFNFLQKHRGIIYGFFIGLAAAMLPVLISTTLLVAQFLMLAAPIIAVSLAIGLLIDDFLTWQEGGESLFGTFYDWFDKLIDKVTGFGDLLKAIFTGDWAKVSEIIARTIQTVVNDAPKPIKDAHQAAVGVATDMIENTANFFKGDKPKEATPSNSNSLAKFAQDAELPAIKAWVDQKLEAAKDIVKDATSVVVGTTQMASEVQQGMKSSVKGNSSHIQEFAKAVSSGEGNYNSVNRGLVKGKNLGSFETDLSKMTINEILARNKLKAGDKNRMNAVGKYQIIASTMKGLVKQLGLTGQEKLTPEMQDRLFEALIPSSAKDFMNGANNDKNKAMIDLAKVWASIGVPVKMKGQYQQLNIGESYYKGDGGNAASTKSTKQVSDTLSSIRERGGLHPSKPFTPITNKAQAELSNTTSNANNTSVETHINEIKVYTVATDAAGIAKDISSSLAFTMNTYTFDSGLT</sequence>
<feature type="transmembrane region" description="Helical" evidence="1">
    <location>
        <begin position="300"/>
        <end position="321"/>
    </location>
</feature>
<reference evidence="2" key="1">
    <citation type="submission" date="2022-09" db="EMBL/GenBank/DDBJ databases">
        <title>Intensive care unit water sources are persistently colonized with multi-drug resistant bacteria and are the site of extensive horizontal gene transfer of antibiotic resistance genes.</title>
        <authorList>
            <person name="Diorio-Toth L."/>
        </authorList>
    </citation>
    <scope>NUCLEOTIDE SEQUENCE</scope>
    <source>
        <strain evidence="2">GD04005</strain>
    </source>
</reference>
<keyword evidence="1" id="KW-0472">Membrane</keyword>
<dbReference type="RefSeq" id="WP_279695096.1">
    <property type="nucleotide sequence ID" value="NZ_JAOEEO010000001.1"/>
</dbReference>
<accession>A0AA42I7L0</accession>
<organism evidence="2 3">
    <name type="scientific">Acinetobacter courvalinii</name>
    <dbReference type="NCBI Taxonomy" id="280147"/>
    <lineage>
        <taxon>Bacteria</taxon>
        <taxon>Pseudomonadati</taxon>
        <taxon>Pseudomonadota</taxon>
        <taxon>Gammaproteobacteria</taxon>
        <taxon>Moraxellales</taxon>
        <taxon>Moraxellaceae</taxon>
        <taxon>Acinetobacter</taxon>
    </lineage>
</organism>
<proteinExistence type="predicted"/>
<feature type="transmembrane region" description="Helical" evidence="1">
    <location>
        <begin position="276"/>
        <end position="294"/>
    </location>
</feature>
<evidence type="ECO:0000313" key="3">
    <source>
        <dbReference type="Proteomes" id="UP001159329"/>
    </source>
</evidence>
<keyword evidence="1" id="KW-0812">Transmembrane</keyword>
<dbReference type="Proteomes" id="UP001159329">
    <property type="component" value="Unassembled WGS sequence"/>
</dbReference>
<keyword evidence="1" id="KW-1133">Transmembrane helix</keyword>
<gene>
    <name evidence="2" type="ORF">N7644_08735</name>
</gene>
<protein>
    <submittedName>
        <fullName evidence="2">Uncharacterized protein</fullName>
    </submittedName>
</protein>
<dbReference type="AlphaFoldDB" id="A0AA42I7L0"/>
<dbReference type="EMBL" id="JAOEEO010000001">
    <property type="protein sequence ID" value="MDH0563776.1"/>
    <property type="molecule type" value="Genomic_DNA"/>
</dbReference>
<dbReference type="SUPFAM" id="SSF53955">
    <property type="entry name" value="Lysozyme-like"/>
    <property type="match status" value="1"/>
</dbReference>
<comment type="caution">
    <text evidence="2">The sequence shown here is derived from an EMBL/GenBank/DDBJ whole genome shotgun (WGS) entry which is preliminary data.</text>
</comment>
<dbReference type="InterPro" id="IPR023346">
    <property type="entry name" value="Lysozyme-like_dom_sf"/>
</dbReference>
<evidence type="ECO:0000256" key="1">
    <source>
        <dbReference type="SAM" id="Phobius"/>
    </source>
</evidence>
<dbReference type="Gene3D" id="1.10.530.10">
    <property type="match status" value="1"/>
</dbReference>